<feature type="compositionally biased region" description="Gly residues" evidence="1">
    <location>
        <begin position="44"/>
        <end position="55"/>
    </location>
</feature>
<dbReference type="Proteomes" id="UP000823388">
    <property type="component" value="Chromosome 5N"/>
</dbReference>
<dbReference type="EMBL" id="CM029046">
    <property type="protein sequence ID" value="KAG2589518.1"/>
    <property type="molecule type" value="Genomic_DNA"/>
</dbReference>
<organism evidence="2 3">
    <name type="scientific">Panicum virgatum</name>
    <name type="common">Blackwell switchgrass</name>
    <dbReference type="NCBI Taxonomy" id="38727"/>
    <lineage>
        <taxon>Eukaryota</taxon>
        <taxon>Viridiplantae</taxon>
        <taxon>Streptophyta</taxon>
        <taxon>Embryophyta</taxon>
        <taxon>Tracheophyta</taxon>
        <taxon>Spermatophyta</taxon>
        <taxon>Magnoliopsida</taxon>
        <taxon>Liliopsida</taxon>
        <taxon>Poales</taxon>
        <taxon>Poaceae</taxon>
        <taxon>PACMAD clade</taxon>
        <taxon>Panicoideae</taxon>
        <taxon>Panicodae</taxon>
        <taxon>Paniceae</taxon>
        <taxon>Panicinae</taxon>
        <taxon>Panicum</taxon>
        <taxon>Panicum sect. Hiantes</taxon>
    </lineage>
</organism>
<dbReference type="AlphaFoldDB" id="A0A8T0RXL0"/>
<evidence type="ECO:0000313" key="3">
    <source>
        <dbReference type="Proteomes" id="UP000823388"/>
    </source>
</evidence>
<feature type="compositionally biased region" description="Low complexity" evidence="1">
    <location>
        <begin position="59"/>
        <end position="79"/>
    </location>
</feature>
<feature type="compositionally biased region" description="Basic residues" evidence="1">
    <location>
        <begin position="30"/>
        <end position="41"/>
    </location>
</feature>
<name>A0A8T0RXL0_PANVG</name>
<keyword evidence="3" id="KW-1185">Reference proteome</keyword>
<sequence>MPPPPSCCAAPNRRQAPLATRRTTAERASGRRGRAAARPHGRQGCTGGVSGSGGDDGCRSPPSRSRARFSAPPRLAPASTGDSGGEDDVPRTTPGSAPPVRHCKPRATVAMASWCGTLELSWPACC</sequence>
<protein>
    <submittedName>
        <fullName evidence="2">Uncharacterized protein</fullName>
    </submittedName>
</protein>
<evidence type="ECO:0000256" key="1">
    <source>
        <dbReference type="SAM" id="MobiDB-lite"/>
    </source>
</evidence>
<reference evidence="2" key="1">
    <citation type="submission" date="2020-05" db="EMBL/GenBank/DDBJ databases">
        <title>WGS assembly of Panicum virgatum.</title>
        <authorList>
            <person name="Lovell J.T."/>
            <person name="Jenkins J."/>
            <person name="Shu S."/>
            <person name="Juenger T.E."/>
            <person name="Schmutz J."/>
        </authorList>
    </citation>
    <scope>NUCLEOTIDE SEQUENCE</scope>
    <source>
        <strain evidence="2">AP13</strain>
    </source>
</reference>
<accession>A0A8T0RXL0</accession>
<feature type="region of interest" description="Disordered" evidence="1">
    <location>
        <begin position="1"/>
        <end position="102"/>
    </location>
</feature>
<proteinExistence type="predicted"/>
<evidence type="ECO:0000313" key="2">
    <source>
        <dbReference type="EMBL" id="KAG2589518.1"/>
    </source>
</evidence>
<comment type="caution">
    <text evidence="2">The sequence shown here is derived from an EMBL/GenBank/DDBJ whole genome shotgun (WGS) entry which is preliminary data.</text>
</comment>
<gene>
    <name evidence="2" type="ORF">PVAP13_5NG360886</name>
</gene>